<feature type="compositionally biased region" description="Polar residues" evidence="3">
    <location>
        <begin position="223"/>
        <end position="249"/>
    </location>
</feature>
<accession>A0A8X8BZ86</accession>
<evidence type="ECO:0000256" key="2">
    <source>
        <dbReference type="ARBA" id="ARBA00022840"/>
    </source>
</evidence>
<organism evidence="4 5">
    <name type="scientific">Populus tomentosa</name>
    <name type="common">Chinese white poplar</name>
    <dbReference type="NCBI Taxonomy" id="118781"/>
    <lineage>
        <taxon>Eukaryota</taxon>
        <taxon>Viridiplantae</taxon>
        <taxon>Streptophyta</taxon>
        <taxon>Embryophyta</taxon>
        <taxon>Tracheophyta</taxon>
        <taxon>Spermatophyta</taxon>
        <taxon>Magnoliopsida</taxon>
        <taxon>eudicotyledons</taxon>
        <taxon>Gunneridae</taxon>
        <taxon>Pentapetalae</taxon>
        <taxon>rosids</taxon>
        <taxon>fabids</taxon>
        <taxon>Malpighiales</taxon>
        <taxon>Salicaceae</taxon>
        <taxon>Saliceae</taxon>
        <taxon>Populus</taxon>
    </lineage>
</organism>
<name>A0A8X8BZ86_POPTO</name>
<reference evidence="4" key="1">
    <citation type="journal article" date="2020" name="bioRxiv">
        <title>Hybrid origin of Populus tomentosa Carr. identified through genome sequencing and phylogenomic analysis.</title>
        <authorList>
            <person name="An X."/>
            <person name="Gao K."/>
            <person name="Chen Z."/>
            <person name="Li J."/>
            <person name="Yang X."/>
            <person name="Yang X."/>
            <person name="Zhou J."/>
            <person name="Guo T."/>
            <person name="Zhao T."/>
            <person name="Huang S."/>
            <person name="Miao D."/>
            <person name="Khan W.U."/>
            <person name="Rao P."/>
            <person name="Ye M."/>
            <person name="Lei B."/>
            <person name="Liao W."/>
            <person name="Wang J."/>
            <person name="Ji L."/>
            <person name="Li Y."/>
            <person name="Guo B."/>
            <person name="Mustafa N.S."/>
            <person name="Li S."/>
            <person name="Yun Q."/>
            <person name="Keller S.R."/>
            <person name="Mao J."/>
            <person name="Zhang R."/>
            <person name="Strauss S.H."/>
        </authorList>
    </citation>
    <scope>NUCLEOTIDE SEQUENCE</scope>
    <source>
        <strain evidence="4">GM15</strain>
        <tissue evidence="4">Leaf</tissue>
    </source>
</reference>
<dbReference type="InterPro" id="IPR013126">
    <property type="entry name" value="Hsp_70_fam"/>
</dbReference>
<dbReference type="SUPFAM" id="SSF100920">
    <property type="entry name" value="Heat shock protein 70kD (HSP70), peptide-binding domain"/>
    <property type="match status" value="1"/>
</dbReference>
<dbReference type="OrthoDB" id="851830at2759"/>
<comment type="caution">
    <text evidence="4">The sequence shown here is derived from an EMBL/GenBank/DDBJ whole genome shotgun (WGS) entry which is preliminary data.</text>
</comment>
<feature type="region of interest" description="Disordered" evidence="3">
    <location>
        <begin position="209"/>
        <end position="249"/>
    </location>
</feature>
<dbReference type="Gene3D" id="2.60.34.10">
    <property type="entry name" value="Substrate Binding Domain Of DNAk, Chain A, domain 1"/>
    <property type="match status" value="1"/>
</dbReference>
<dbReference type="Proteomes" id="UP000886885">
    <property type="component" value="Unassembled WGS sequence"/>
</dbReference>
<protein>
    <submittedName>
        <fullName evidence="4">Uncharacterized protein</fullName>
    </submittedName>
</protein>
<feature type="compositionally biased region" description="Low complexity" evidence="3">
    <location>
        <begin position="7"/>
        <end position="20"/>
    </location>
</feature>
<dbReference type="InterPro" id="IPR029047">
    <property type="entry name" value="HSP70_peptide-bd_sf"/>
</dbReference>
<keyword evidence="5" id="KW-1185">Reference proteome</keyword>
<dbReference type="PANTHER" id="PTHR47481:SF9">
    <property type="entry name" value="RETROTRANSPOSON GAG DOMAIN-CONTAINING PROTEIN"/>
    <property type="match status" value="1"/>
</dbReference>
<evidence type="ECO:0000256" key="1">
    <source>
        <dbReference type="ARBA" id="ARBA00022741"/>
    </source>
</evidence>
<feature type="region of interest" description="Disordered" evidence="3">
    <location>
        <begin position="1"/>
        <end position="22"/>
    </location>
</feature>
<dbReference type="Pfam" id="PF14223">
    <property type="entry name" value="Retrotran_gag_2"/>
    <property type="match status" value="1"/>
</dbReference>
<dbReference type="PANTHER" id="PTHR47481">
    <property type="match status" value="1"/>
</dbReference>
<proteinExistence type="predicted"/>
<evidence type="ECO:0000313" key="5">
    <source>
        <dbReference type="Proteomes" id="UP000886885"/>
    </source>
</evidence>
<dbReference type="PRINTS" id="PR00301">
    <property type="entry name" value="HEATSHOCK70"/>
</dbReference>
<dbReference type="Pfam" id="PF00012">
    <property type="entry name" value="HSP70"/>
    <property type="match status" value="1"/>
</dbReference>
<dbReference type="EMBL" id="JAAWWB010000269">
    <property type="protein sequence ID" value="KAG6737029.1"/>
    <property type="molecule type" value="Genomic_DNA"/>
</dbReference>
<dbReference type="GO" id="GO:0140662">
    <property type="term" value="F:ATP-dependent protein folding chaperone"/>
    <property type="evidence" value="ECO:0007669"/>
    <property type="project" value="InterPro"/>
</dbReference>
<gene>
    <name evidence="4" type="ORF">POTOM_060014</name>
</gene>
<dbReference type="GO" id="GO:0005524">
    <property type="term" value="F:ATP binding"/>
    <property type="evidence" value="ECO:0007669"/>
    <property type="project" value="UniProtKB-KW"/>
</dbReference>
<sequence>MADHNNSTTATPTITTSSTDPPIPLVALTSGFIDGTNPCPDRTSATFSPWMRQDQLLLHAIRISVSDSIAPLIASTTASKEAWDKLTRLYASHSRSRVMSLKERLVRPRDSSSLNEYLLSIKTIDDELELIDTPIFDDDITIDILNGVGHDFKELTAGIRAREHPISYEELHDKLINYEAYLKREDSQSTSSILSTNATQRYNLYHGQQSTWSSNRKAPHNFHPQSSWSTSRQFTSPHQASPWQSSRNNYQRRGYKDVTPLSPRLKTIGAVMAKIFPRNTTIPTSKTKVFFTATDEQTVVETNAYQGEREFVRDSKFLGSFLLEGIPAALLGVPRIEVKFDIDANKILYVTAIDKGTRKKQDITITGTNTLPSDEV</sequence>
<dbReference type="AlphaFoldDB" id="A0A8X8BZ86"/>
<evidence type="ECO:0000313" key="4">
    <source>
        <dbReference type="EMBL" id="KAG6737029.1"/>
    </source>
</evidence>
<keyword evidence="2" id="KW-0067">ATP-binding</keyword>
<evidence type="ECO:0000256" key="3">
    <source>
        <dbReference type="SAM" id="MobiDB-lite"/>
    </source>
</evidence>
<keyword evidence="1" id="KW-0547">Nucleotide-binding</keyword>